<evidence type="ECO:0000259" key="1">
    <source>
        <dbReference type="Pfam" id="PF00385"/>
    </source>
</evidence>
<dbReference type="EMBL" id="SSTD01010113">
    <property type="protein sequence ID" value="TYK12527.1"/>
    <property type="molecule type" value="Genomic_DNA"/>
</dbReference>
<comment type="caution">
    <text evidence="2">The sequence shown here is derived from an EMBL/GenBank/DDBJ whole genome shotgun (WGS) entry which is preliminary data.</text>
</comment>
<gene>
    <name evidence="2" type="ORF">E5676_scaffold255G001080</name>
</gene>
<name>A0A5D3CKQ6_CUCMM</name>
<feature type="domain" description="Chromo" evidence="1">
    <location>
        <begin position="34"/>
        <end position="62"/>
    </location>
</feature>
<accession>A0A5D3CKQ6</accession>
<dbReference type="AlphaFoldDB" id="A0A5D3CKQ6"/>
<organism evidence="2 3">
    <name type="scientific">Cucumis melo var. makuwa</name>
    <name type="common">Oriental melon</name>
    <dbReference type="NCBI Taxonomy" id="1194695"/>
    <lineage>
        <taxon>Eukaryota</taxon>
        <taxon>Viridiplantae</taxon>
        <taxon>Streptophyta</taxon>
        <taxon>Embryophyta</taxon>
        <taxon>Tracheophyta</taxon>
        <taxon>Spermatophyta</taxon>
        <taxon>Magnoliopsida</taxon>
        <taxon>eudicotyledons</taxon>
        <taxon>Gunneridae</taxon>
        <taxon>Pentapetalae</taxon>
        <taxon>rosids</taxon>
        <taxon>fabids</taxon>
        <taxon>Cucurbitales</taxon>
        <taxon>Cucurbitaceae</taxon>
        <taxon>Benincaseae</taxon>
        <taxon>Cucumis</taxon>
    </lineage>
</organism>
<dbReference type="InterPro" id="IPR023780">
    <property type="entry name" value="Chromo_domain"/>
</dbReference>
<dbReference type="Proteomes" id="UP000321947">
    <property type="component" value="Unassembled WGS sequence"/>
</dbReference>
<dbReference type="Pfam" id="PF00385">
    <property type="entry name" value="Chromo"/>
    <property type="match status" value="1"/>
</dbReference>
<sequence length="168" mass="18893">MIQPDISVINDQMELVVEPDHVSQLCWNDAERDWEYLVHWKDQSSHEATWESYATLVNQFPDFHLGDKVALLHGDITAPMSEIKEYKEDDKIFNPAPPALSSAGETDWKMKTAVSTPTNAVTAKATLGREDITPRNSSSLDKINKWEVQAASTINDQPRIIRLTSISG</sequence>
<dbReference type="SUPFAM" id="SSF54160">
    <property type="entry name" value="Chromo domain-like"/>
    <property type="match status" value="1"/>
</dbReference>
<proteinExistence type="predicted"/>
<dbReference type="Gene3D" id="2.40.50.40">
    <property type="match status" value="1"/>
</dbReference>
<dbReference type="InterPro" id="IPR016197">
    <property type="entry name" value="Chromo-like_dom_sf"/>
</dbReference>
<evidence type="ECO:0000313" key="3">
    <source>
        <dbReference type="Proteomes" id="UP000321947"/>
    </source>
</evidence>
<reference evidence="2 3" key="1">
    <citation type="submission" date="2019-08" db="EMBL/GenBank/DDBJ databases">
        <title>Draft genome sequences of two oriental melons (Cucumis melo L. var makuwa).</title>
        <authorList>
            <person name="Kwon S.-Y."/>
        </authorList>
    </citation>
    <scope>NUCLEOTIDE SEQUENCE [LARGE SCALE GENOMIC DNA]</scope>
    <source>
        <strain evidence="3">cv. Chang Bougi</strain>
        <tissue evidence="2">Leaf</tissue>
    </source>
</reference>
<protein>
    <submittedName>
        <fullName evidence="2">Ty3-gypsy retrotransposon protein</fullName>
    </submittedName>
</protein>
<evidence type="ECO:0000313" key="2">
    <source>
        <dbReference type="EMBL" id="TYK12527.1"/>
    </source>
</evidence>